<dbReference type="Gene3D" id="3.40.50.720">
    <property type="entry name" value="NAD(P)-binding Rossmann-like Domain"/>
    <property type="match status" value="1"/>
</dbReference>
<dbReference type="Proteomes" id="UP000283269">
    <property type="component" value="Unassembled WGS sequence"/>
</dbReference>
<evidence type="ECO:0000259" key="1">
    <source>
        <dbReference type="Pfam" id="PF01408"/>
    </source>
</evidence>
<dbReference type="SUPFAM" id="SSF51735">
    <property type="entry name" value="NAD(P)-binding Rossmann-fold domains"/>
    <property type="match status" value="1"/>
</dbReference>
<dbReference type="AlphaFoldDB" id="A0A409XJL9"/>
<feature type="domain" description="Gal80p-like C-terminal" evidence="2">
    <location>
        <begin position="147"/>
        <end position="281"/>
    </location>
</feature>
<gene>
    <name evidence="3" type="ORF">CVT25_008282</name>
</gene>
<keyword evidence="4" id="KW-1185">Reference proteome</keyword>
<evidence type="ECO:0000313" key="3">
    <source>
        <dbReference type="EMBL" id="PPQ90952.1"/>
    </source>
</evidence>
<dbReference type="InParanoid" id="A0A409XJL9"/>
<dbReference type="GO" id="GO:0000166">
    <property type="term" value="F:nucleotide binding"/>
    <property type="evidence" value="ECO:0007669"/>
    <property type="project" value="InterPro"/>
</dbReference>
<dbReference type="Pfam" id="PF01408">
    <property type="entry name" value="GFO_IDH_MocA"/>
    <property type="match status" value="1"/>
</dbReference>
<proteinExistence type="predicted"/>
<evidence type="ECO:0000259" key="2">
    <source>
        <dbReference type="Pfam" id="PF22685"/>
    </source>
</evidence>
<dbReference type="SUPFAM" id="SSF55347">
    <property type="entry name" value="Glyceraldehyde-3-phosphate dehydrogenase-like, C-terminal domain"/>
    <property type="match status" value="1"/>
</dbReference>
<dbReference type="InterPro" id="IPR055080">
    <property type="entry name" value="Gal80p-like_C"/>
</dbReference>
<dbReference type="InterPro" id="IPR036291">
    <property type="entry name" value="NAD(P)-bd_dom_sf"/>
</dbReference>
<dbReference type="PANTHER" id="PTHR43708:SF1">
    <property type="entry name" value="GALACTOSE_LACTOSE METABOLISM REGULATORY PROTEIN GAL80"/>
    <property type="match status" value="1"/>
</dbReference>
<dbReference type="STRING" id="93625.A0A409XJL9"/>
<protein>
    <submittedName>
        <fullName evidence="3">Uncharacterized protein</fullName>
    </submittedName>
</protein>
<dbReference type="OrthoDB" id="64915at2759"/>
<organism evidence="3 4">
    <name type="scientific">Psilocybe cyanescens</name>
    <dbReference type="NCBI Taxonomy" id="93625"/>
    <lineage>
        <taxon>Eukaryota</taxon>
        <taxon>Fungi</taxon>
        <taxon>Dikarya</taxon>
        <taxon>Basidiomycota</taxon>
        <taxon>Agaricomycotina</taxon>
        <taxon>Agaricomycetes</taxon>
        <taxon>Agaricomycetidae</taxon>
        <taxon>Agaricales</taxon>
        <taxon>Agaricineae</taxon>
        <taxon>Strophariaceae</taxon>
        <taxon>Psilocybe</taxon>
    </lineage>
</organism>
<dbReference type="InterPro" id="IPR051317">
    <property type="entry name" value="Gfo/Idh/MocA_oxidoreduct"/>
</dbReference>
<evidence type="ECO:0000313" key="4">
    <source>
        <dbReference type="Proteomes" id="UP000283269"/>
    </source>
</evidence>
<reference evidence="3 4" key="1">
    <citation type="journal article" date="2018" name="Evol. Lett.">
        <title>Horizontal gene cluster transfer increased hallucinogenic mushroom diversity.</title>
        <authorList>
            <person name="Reynolds H.T."/>
            <person name="Vijayakumar V."/>
            <person name="Gluck-Thaler E."/>
            <person name="Korotkin H.B."/>
            <person name="Matheny P.B."/>
            <person name="Slot J.C."/>
        </authorList>
    </citation>
    <scope>NUCLEOTIDE SEQUENCE [LARGE SCALE GENOMIC DNA]</scope>
    <source>
        <strain evidence="3 4">2631</strain>
    </source>
</reference>
<accession>A0A409XJL9</accession>
<dbReference type="EMBL" id="NHYD01001503">
    <property type="protein sequence ID" value="PPQ90952.1"/>
    <property type="molecule type" value="Genomic_DNA"/>
</dbReference>
<dbReference type="Pfam" id="PF22685">
    <property type="entry name" value="Gal80p_C-like"/>
    <property type="match status" value="1"/>
</dbReference>
<comment type="caution">
    <text evidence="3">The sequence shown here is derived from an EMBL/GenBank/DDBJ whole genome shotgun (WGS) entry which is preliminary data.</text>
</comment>
<dbReference type="Gene3D" id="3.30.360.10">
    <property type="entry name" value="Dihydrodipicolinate Reductase, domain 2"/>
    <property type="match status" value="1"/>
</dbReference>
<sequence>MTSAPENKIKVGFVGLSATAGWAANTLAPALIQSSLRNKYDLIAVSTSSEASAKASAEKYSKEVGHPIKAYFGDASNIASDPDVDLVAVSVKAPYHKEIVLKVIEAKKDFFVEWPAGTSTKETEEIAAAARKQGVRSFIGLQGRHTGVIQKIAHHAKETYYHAPYNQEQNAYLLEKKNGVTILSIAVGHQLDTLTHVLGDFVSLTATDAQIYPNITIVDNDNKPTGKIVESQNSDHFAITGVLKTGVLANIFWRTGYTSSEGRRQYIWEIDGEEGSIRLQSDHLLGAYPSVFESELYLNGKKVEFETPGNAVVTVSGAWKEFADHTTGTYATIEDAVKHHRLLDAIETSAKEGKRVIL</sequence>
<dbReference type="PANTHER" id="PTHR43708">
    <property type="entry name" value="CONSERVED EXPRESSED OXIDOREDUCTASE (EUROFUNG)"/>
    <property type="match status" value="1"/>
</dbReference>
<name>A0A409XJL9_PSICY</name>
<feature type="domain" description="Gfo/Idh/MocA-like oxidoreductase N-terminal" evidence="1">
    <location>
        <begin position="9"/>
        <end position="139"/>
    </location>
</feature>
<dbReference type="InterPro" id="IPR000683">
    <property type="entry name" value="Gfo/Idh/MocA-like_OxRdtase_N"/>
</dbReference>